<dbReference type="PANTHER" id="PTHR46430:SF1">
    <property type="entry name" value="CHITIN SYNTHASE REGULATOR SKT5-RELATED"/>
    <property type="match status" value="1"/>
</dbReference>
<proteinExistence type="predicted"/>
<reference evidence="3 4" key="1">
    <citation type="submission" date="2009-08" db="EMBL/GenBank/DDBJ databases">
        <title>The Genome Sequence of Spizellomyces punctatus strain DAOM BR117.</title>
        <authorList>
            <consortium name="The Broad Institute Genome Sequencing Platform"/>
            <person name="Russ C."/>
            <person name="Cuomo C."/>
            <person name="Shea T."/>
            <person name="Young S.K."/>
            <person name="Zeng Q."/>
            <person name="Koehrsen M."/>
            <person name="Haas B."/>
            <person name="Borodovsky M."/>
            <person name="Guigo R."/>
            <person name="Alvarado L."/>
            <person name="Berlin A."/>
            <person name="Bochicchio J."/>
            <person name="Borenstein D."/>
            <person name="Chapman S."/>
            <person name="Chen Z."/>
            <person name="Engels R."/>
            <person name="Freedman E."/>
            <person name="Gellesch M."/>
            <person name="Goldberg J."/>
            <person name="Griggs A."/>
            <person name="Gujja S."/>
            <person name="Heiman D."/>
            <person name="Hepburn T."/>
            <person name="Howarth C."/>
            <person name="Jen D."/>
            <person name="Larson L."/>
            <person name="Lewis B."/>
            <person name="Mehta T."/>
            <person name="Park D."/>
            <person name="Pearson M."/>
            <person name="Roberts A."/>
            <person name="Saif S."/>
            <person name="Shenoy N."/>
            <person name="Sisk P."/>
            <person name="Stolte C."/>
            <person name="Sykes S."/>
            <person name="Thomson T."/>
            <person name="Walk T."/>
            <person name="White J."/>
            <person name="Yandava C."/>
            <person name="Burger G."/>
            <person name="Gray M.W."/>
            <person name="Holland P.W.H."/>
            <person name="King N."/>
            <person name="Lang F.B.F."/>
            <person name="Roger A.J."/>
            <person name="Ruiz-Trillo I."/>
            <person name="Lander E."/>
            <person name="Nusbaum C."/>
        </authorList>
    </citation>
    <scope>NUCLEOTIDE SEQUENCE [LARGE SCALE GENOMIC DNA]</scope>
    <source>
        <strain evidence="3 4">DAOM BR117</strain>
    </source>
</reference>
<organism evidence="3 4">
    <name type="scientific">Spizellomyces punctatus (strain DAOM BR117)</name>
    <dbReference type="NCBI Taxonomy" id="645134"/>
    <lineage>
        <taxon>Eukaryota</taxon>
        <taxon>Fungi</taxon>
        <taxon>Fungi incertae sedis</taxon>
        <taxon>Chytridiomycota</taxon>
        <taxon>Chytridiomycota incertae sedis</taxon>
        <taxon>Chytridiomycetes</taxon>
        <taxon>Spizellomycetales</taxon>
        <taxon>Spizellomycetaceae</taxon>
        <taxon>Spizellomyces</taxon>
    </lineage>
</organism>
<dbReference type="OrthoDB" id="272077at2759"/>
<name>A0A0L0HUA2_SPIPD</name>
<dbReference type="PANTHER" id="PTHR46430">
    <property type="entry name" value="PROTEIN SKT5-RELATED"/>
    <property type="match status" value="1"/>
</dbReference>
<keyword evidence="1" id="KW-0677">Repeat</keyword>
<keyword evidence="4" id="KW-1185">Reference proteome</keyword>
<dbReference type="FunCoup" id="A0A0L0HUA2">
    <property type="interactions" value="7"/>
</dbReference>
<dbReference type="VEuPathDB" id="FungiDB:SPPG_00626"/>
<evidence type="ECO:0000313" key="4">
    <source>
        <dbReference type="Proteomes" id="UP000053201"/>
    </source>
</evidence>
<dbReference type="SMART" id="SM00671">
    <property type="entry name" value="SEL1"/>
    <property type="match status" value="6"/>
</dbReference>
<evidence type="ECO:0000256" key="1">
    <source>
        <dbReference type="ARBA" id="ARBA00022737"/>
    </source>
</evidence>
<evidence type="ECO:0000256" key="2">
    <source>
        <dbReference type="SAM" id="MobiDB-lite"/>
    </source>
</evidence>
<dbReference type="Pfam" id="PF08238">
    <property type="entry name" value="Sel1"/>
    <property type="match status" value="6"/>
</dbReference>
<gene>
    <name evidence="3" type="ORF">SPPG_00626</name>
</gene>
<accession>A0A0L0HUA2</accession>
<dbReference type="GeneID" id="27684344"/>
<dbReference type="Gene3D" id="1.25.40.10">
    <property type="entry name" value="Tetratricopeptide repeat domain"/>
    <property type="match status" value="2"/>
</dbReference>
<dbReference type="EMBL" id="KQ257450">
    <property type="protein sequence ID" value="KND04936.1"/>
    <property type="molecule type" value="Genomic_DNA"/>
</dbReference>
<dbReference type="SUPFAM" id="SSF81901">
    <property type="entry name" value="HCP-like"/>
    <property type="match status" value="2"/>
</dbReference>
<feature type="region of interest" description="Disordered" evidence="2">
    <location>
        <begin position="1"/>
        <end position="65"/>
    </location>
</feature>
<feature type="compositionally biased region" description="Low complexity" evidence="2">
    <location>
        <begin position="49"/>
        <end position="65"/>
    </location>
</feature>
<sequence length="443" mass="48023">MDICTQRSSPRVRPRRTSNLQERGAMHTSRRTVANKSPSLANNKVLARTSTSNSLSSTSSISSSGSTASTEEVLADFAVRSRSSRQALYIVRRLQALKRAADAANPLDHAPAFAYAKYILDHATRLEFDQYAYVQDALAIIKDLASGPSAYPPAQLVRANILLSGPPCQDPSKPILQQRDNEGAFRLYMSAAKADIPDAAYRAAMMIQNRRVPWGGDMTESIRLLNMAAKHNHPGALYALAKRLLGSGSRKDLVKGIEYLRLSAATATKVHPEALHDLALIYRDGLSTLVAQDPTSALNLLLDAADLKHAPSQHLLATAYLSPTPSLGITTPNPALAVHYCSLAAKASFPPAMLSLSKMYLTGMSTPTTVILSPDPAEAYLLARKAAEKGLASAQCLVGRFVEEGQCVKCMDPTKEATLWYKRAADQGNREARMRLSRLEGRP</sequence>
<dbReference type="eggNOG" id="KOG1550">
    <property type="taxonomic scope" value="Eukaryota"/>
</dbReference>
<dbReference type="RefSeq" id="XP_016612975.1">
    <property type="nucleotide sequence ID" value="XM_016748956.1"/>
</dbReference>
<dbReference type="STRING" id="645134.A0A0L0HUA2"/>
<dbReference type="OMA" id="NAKSREC"/>
<evidence type="ECO:0008006" key="5">
    <source>
        <dbReference type="Google" id="ProtNLM"/>
    </source>
</evidence>
<dbReference type="Proteomes" id="UP000053201">
    <property type="component" value="Unassembled WGS sequence"/>
</dbReference>
<evidence type="ECO:0000313" key="3">
    <source>
        <dbReference type="EMBL" id="KND04936.1"/>
    </source>
</evidence>
<dbReference type="InterPro" id="IPR051726">
    <property type="entry name" value="Chitin_Synth_Reg"/>
</dbReference>
<dbReference type="AlphaFoldDB" id="A0A0L0HUA2"/>
<dbReference type="InterPro" id="IPR011990">
    <property type="entry name" value="TPR-like_helical_dom_sf"/>
</dbReference>
<feature type="compositionally biased region" description="Polar residues" evidence="2">
    <location>
        <begin position="31"/>
        <end position="42"/>
    </location>
</feature>
<dbReference type="InterPro" id="IPR006597">
    <property type="entry name" value="Sel1-like"/>
</dbReference>
<protein>
    <recommendedName>
        <fullName evidence="5">HCP-like protein</fullName>
    </recommendedName>
</protein>
<dbReference type="InParanoid" id="A0A0L0HUA2"/>